<accession>A0ABM0QVQ1</accession>
<dbReference type="RefSeq" id="XP_008572442.1">
    <property type="nucleotide sequence ID" value="XM_008574220.1"/>
</dbReference>
<sequence>MGSLPSQWTQFCGPTPPAGLTALSNQANGCVSSRRSWQSVTFERQPASFIRIVGTHNTANEVFHCVHFECPEQQSSPKEESSEESGPGATSPASQLSPHALRALSGRSLPSSPASNSRSPSRQHQ</sequence>
<name>A0ABM0QVQ1_GALVR</name>
<evidence type="ECO:0000313" key="2">
    <source>
        <dbReference type="Proteomes" id="UP000694923"/>
    </source>
</evidence>
<proteinExistence type="predicted"/>
<reference evidence="3" key="1">
    <citation type="submission" date="2025-08" db="UniProtKB">
        <authorList>
            <consortium name="RefSeq"/>
        </authorList>
    </citation>
    <scope>IDENTIFICATION</scope>
</reference>
<evidence type="ECO:0000256" key="1">
    <source>
        <dbReference type="SAM" id="MobiDB-lite"/>
    </source>
</evidence>
<protein>
    <submittedName>
        <fullName evidence="3">BTB/POZ domain-containing protein 9</fullName>
    </submittedName>
</protein>
<evidence type="ECO:0000313" key="3">
    <source>
        <dbReference type="RefSeq" id="XP_008572442.1"/>
    </source>
</evidence>
<feature type="region of interest" description="Disordered" evidence="1">
    <location>
        <begin position="72"/>
        <end position="125"/>
    </location>
</feature>
<dbReference type="GeneID" id="103591714"/>
<dbReference type="PANTHER" id="PTHR46306">
    <property type="entry name" value="BTB/POZ DOMAIN-CONTAINING PROTEIN 9"/>
    <property type="match status" value="1"/>
</dbReference>
<dbReference type="PANTHER" id="PTHR46306:SF1">
    <property type="entry name" value="BTB_POZ DOMAIN-CONTAINING PROTEIN 9"/>
    <property type="match status" value="1"/>
</dbReference>
<organism evidence="2 3">
    <name type="scientific">Galeopterus variegatus</name>
    <name type="common">Malayan flying lemur</name>
    <name type="synonym">Cynocephalus variegatus</name>
    <dbReference type="NCBI Taxonomy" id="482537"/>
    <lineage>
        <taxon>Eukaryota</taxon>
        <taxon>Metazoa</taxon>
        <taxon>Chordata</taxon>
        <taxon>Craniata</taxon>
        <taxon>Vertebrata</taxon>
        <taxon>Euteleostomi</taxon>
        <taxon>Mammalia</taxon>
        <taxon>Eutheria</taxon>
        <taxon>Euarchontoglires</taxon>
        <taxon>Dermoptera</taxon>
        <taxon>Cynocephalidae</taxon>
        <taxon>Galeopterus</taxon>
    </lineage>
</organism>
<dbReference type="Proteomes" id="UP000694923">
    <property type="component" value="Unplaced"/>
</dbReference>
<keyword evidence="2" id="KW-1185">Reference proteome</keyword>
<feature type="compositionally biased region" description="Low complexity" evidence="1">
    <location>
        <begin position="100"/>
        <end position="125"/>
    </location>
</feature>
<gene>
    <name evidence="3" type="primary">BTBD9</name>
</gene>
<dbReference type="InterPro" id="IPR052407">
    <property type="entry name" value="BTB_POZ_domain_cont_9"/>
</dbReference>